<keyword evidence="7" id="KW-1185">Reference proteome</keyword>
<dbReference type="PANTHER" id="PTHR15191:SF3">
    <property type="entry name" value="PITUITARY TUMOR-TRANSFORMING GENE PROTEIN-BINDING FACTOR"/>
    <property type="match status" value="1"/>
</dbReference>
<reference evidence="6" key="2">
    <citation type="journal article" date="2023" name="Science">
        <title>Genomic signatures of disease resistance in endangered staghorn corals.</title>
        <authorList>
            <person name="Vollmer S.V."/>
            <person name="Selwyn J.D."/>
            <person name="Despard B.A."/>
            <person name="Roesel C.L."/>
        </authorList>
    </citation>
    <scope>NUCLEOTIDE SEQUENCE</scope>
    <source>
        <strain evidence="6">K2</strain>
    </source>
</reference>
<feature type="chain" id="PRO_5042054550" description="PSI domain-containing protein" evidence="4">
    <location>
        <begin position="22"/>
        <end position="322"/>
    </location>
</feature>
<evidence type="ECO:0000256" key="4">
    <source>
        <dbReference type="SAM" id="SignalP"/>
    </source>
</evidence>
<evidence type="ECO:0000313" key="7">
    <source>
        <dbReference type="Proteomes" id="UP001249851"/>
    </source>
</evidence>
<feature type="domain" description="PSI" evidence="5">
    <location>
        <begin position="138"/>
        <end position="188"/>
    </location>
</feature>
<feature type="region of interest" description="Disordered" evidence="2">
    <location>
        <begin position="287"/>
        <end position="322"/>
    </location>
</feature>
<keyword evidence="1" id="KW-0325">Glycoprotein</keyword>
<keyword evidence="3" id="KW-0812">Transmembrane</keyword>
<dbReference type="GO" id="GO:0005634">
    <property type="term" value="C:nucleus"/>
    <property type="evidence" value="ECO:0007669"/>
    <property type="project" value="TreeGrafter"/>
</dbReference>
<feature type="domain" description="PSI" evidence="5">
    <location>
        <begin position="20"/>
        <end position="91"/>
    </location>
</feature>
<evidence type="ECO:0000256" key="2">
    <source>
        <dbReference type="SAM" id="MobiDB-lite"/>
    </source>
</evidence>
<protein>
    <recommendedName>
        <fullName evidence="5">PSI domain-containing protein</fullName>
    </recommendedName>
</protein>
<feature type="signal peptide" evidence="4">
    <location>
        <begin position="1"/>
        <end position="21"/>
    </location>
</feature>
<dbReference type="GO" id="GO:0006606">
    <property type="term" value="P:protein import into nucleus"/>
    <property type="evidence" value="ECO:0007669"/>
    <property type="project" value="TreeGrafter"/>
</dbReference>
<dbReference type="PANTHER" id="PTHR15191">
    <property type="entry name" value="PROTEIN CBG20567"/>
    <property type="match status" value="1"/>
</dbReference>
<dbReference type="InterPro" id="IPR052304">
    <property type="entry name" value="PTTG1IP"/>
</dbReference>
<evidence type="ECO:0000256" key="1">
    <source>
        <dbReference type="ARBA" id="ARBA00023180"/>
    </source>
</evidence>
<keyword evidence="3" id="KW-1133">Transmembrane helix</keyword>
<dbReference type="Proteomes" id="UP001249851">
    <property type="component" value="Unassembled WGS sequence"/>
</dbReference>
<evidence type="ECO:0000256" key="3">
    <source>
        <dbReference type="SAM" id="Phobius"/>
    </source>
</evidence>
<feature type="transmembrane region" description="Helical" evidence="3">
    <location>
        <begin position="249"/>
        <end position="274"/>
    </location>
</feature>
<feature type="domain" description="PSI" evidence="5">
    <location>
        <begin position="195"/>
        <end position="244"/>
    </location>
</feature>
<reference evidence="6" key="1">
    <citation type="journal article" date="2023" name="G3 (Bethesda)">
        <title>Whole genome assembly and annotation of the endangered Caribbean coral Acropora cervicornis.</title>
        <authorList>
            <person name="Selwyn J.D."/>
            <person name="Vollmer S.V."/>
        </authorList>
    </citation>
    <scope>NUCLEOTIDE SEQUENCE</scope>
    <source>
        <strain evidence="6">K2</strain>
    </source>
</reference>
<name>A0AAD9UWA1_ACRCE</name>
<dbReference type="SMART" id="SM00423">
    <property type="entry name" value="PSI"/>
    <property type="match status" value="3"/>
</dbReference>
<keyword evidence="4" id="KW-0732">Signal</keyword>
<evidence type="ECO:0000259" key="5">
    <source>
        <dbReference type="SMART" id="SM00423"/>
    </source>
</evidence>
<accession>A0AAD9UWA1</accession>
<organism evidence="6 7">
    <name type="scientific">Acropora cervicornis</name>
    <name type="common">Staghorn coral</name>
    <dbReference type="NCBI Taxonomy" id="6130"/>
    <lineage>
        <taxon>Eukaryota</taxon>
        <taxon>Metazoa</taxon>
        <taxon>Cnidaria</taxon>
        <taxon>Anthozoa</taxon>
        <taxon>Hexacorallia</taxon>
        <taxon>Scleractinia</taxon>
        <taxon>Astrocoeniina</taxon>
        <taxon>Acroporidae</taxon>
        <taxon>Acropora</taxon>
    </lineage>
</organism>
<dbReference type="EMBL" id="JARQWQ010000088">
    <property type="protein sequence ID" value="KAK2552316.1"/>
    <property type="molecule type" value="Genomic_DNA"/>
</dbReference>
<dbReference type="GO" id="GO:0005737">
    <property type="term" value="C:cytoplasm"/>
    <property type="evidence" value="ECO:0007669"/>
    <property type="project" value="TreeGrafter"/>
</dbReference>
<gene>
    <name evidence="6" type="ORF">P5673_026631</name>
</gene>
<proteinExistence type="predicted"/>
<feature type="compositionally biased region" description="Basic and acidic residues" evidence="2">
    <location>
        <begin position="309"/>
        <end position="322"/>
    </location>
</feature>
<keyword evidence="3" id="KW-0472">Membrane</keyword>
<dbReference type="AlphaFoldDB" id="A0AAD9UWA1"/>
<dbReference type="InterPro" id="IPR016201">
    <property type="entry name" value="PSI"/>
</dbReference>
<evidence type="ECO:0000313" key="6">
    <source>
        <dbReference type="EMBL" id="KAK2552316.1"/>
    </source>
</evidence>
<sequence length="322" mass="36579">MRGEQITLLLLLAVAVKNIECSRHHDLHAKGVKHHHNFKYQSCEQPDCEKCLSVRSQCQWCSGGSEKSKCVEIRGSDITDCPQGLKPTTCEPKLPADEKRAKIVHNSYYDKSLDELEAMVTPRMISSEQNSDFNASAFCGRQSECNNCTENDYCLWCASKQECQVFSNSSTKANSCPEENKAYHRQCIYPMGVIPCPERHNCSDCLQGDDFCYYCSSNDSCDYYRESHHGNKCPRNNLFYDECPTGGSLFWVLFPILAIILIPVIVYAVIWLICWCMKSVGYDPLDPTEAPPKKHPKGIRLKPGSPSNRTDELRRKYDLDNS</sequence>
<comment type="caution">
    <text evidence="6">The sequence shown here is derived from an EMBL/GenBank/DDBJ whole genome shotgun (WGS) entry which is preliminary data.</text>
</comment>